<sequence>MIAWIVAIALVLFGLGYAGWATWRLFRLYWGGLAKLGESVGEAAERMSSVQAPIIPQRPKETPLETRARIAGERECGRARRLAGTIGRWRGDLSV</sequence>
<dbReference type="RefSeq" id="WP_126703347.1">
    <property type="nucleotide sequence ID" value="NZ_CP034593.1"/>
</dbReference>
<protein>
    <submittedName>
        <fullName evidence="1">Uncharacterized protein</fullName>
    </submittedName>
</protein>
<dbReference type="Proteomes" id="UP000280344">
    <property type="component" value="Chromosome"/>
</dbReference>
<accession>A0A3Q9G376</accession>
<dbReference type="EMBL" id="CP034593">
    <property type="protein sequence ID" value="AZQ76539.1"/>
    <property type="molecule type" value="Genomic_DNA"/>
</dbReference>
<proteinExistence type="predicted"/>
<dbReference type="KEGG" id="flh:EJ997_03440"/>
<dbReference type="AlphaFoldDB" id="A0A3Q9G376"/>
<evidence type="ECO:0000313" key="2">
    <source>
        <dbReference type="Proteomes" id="UP000280344"/>
    </source>
</evidence>
<reference evidence="1 2" key="1">
    <citation type="submission" date="2018-12" db="EMBL/GenBank/DDBJ databases">
        <title>Complete genome sequence of Flaviflexus sp. H23T48.</title>
        <authorList>
            <person name="Bae J.-W."/>
            <person name="Lee J.-Y."/>
        </authorList>
    </citation>
    <scope>NUCLEOTIDE SEQUENCE [LARGE SCALE GENOMIC DNA]</scope>
    <source>
        <strain evidence="1 2">H23T48</strain>
    </source>
</reference>
<keyword evidence="2" id="KW-1185">Reference proteome</keyword>
<evidence type="ECO:0000313" key="1">
    <source>
        <dbReference type="EMBL" id="AZQ76539.1"/>
    </source>
</evidence>
<organism evidence="1 2">
    <name type="scientific">Flaviflexus ciconiae</name>
    <dbReference type="NCBI Taxonomy" id="2496867"/>
    <lineage>
        <taxon>Bacteria</taxon>
        <taxon>Bacillati</taxon>
        <taxon>Actinomycetota</taxon>
        <taxon>Actinomycetes</taxon>
        <taxon>Actinomycetales</taxon>
        <taxon>Actinomycetaceae</taxon>
        <taxon>Flaviflexus</taxon>
    </lineage>
</organism>
<name>A0A3Q9G376_9ACTO</name>
<gene>
    <name evidence="1" type="ORF">EJ997_03440</name>
</gene>